<proteinExistence type="predicted"/>
<comment type="caution">
    <text evidence="1">The sequence shown here is derived from an EMBL/GenBank/DDBJ whole genome shotgun (WGS) entry which is preliminary data.</text>
</comment>
<organism evidence="1 2">
    <name type="scientific">Thalictrum thalictroides</name>
    <name type="common">Rue-anemone</name>
    <name type="synonym">Anemone thalictroides</name>
    <dbReference type="NCBI Taxonomy" id="46969"/>
    <lineage>
        <taxon>Eukaryota</taxon>
        <taxon>Viridiplantae</taxon>
        <taxon>Streptophyta</taxon>
        <taxon>Embryophyta</taxon>
        <taxon>Tracheophyta</taxon>
        <taxon>Spermatophyta</taxon>
        <taxon>Magnoliopsida</taxon>
        <taxon>Ranunculales</taxon>
        <taxon>Ranunculaceae</taxon>
        <taxon>Thalictroideae</taxon>
        <taxon>Thalictrum</taxon>
    </lineage>
</organism>
<evidence type="ECO:0000313" key="2">
    <source>
        <dbReference type="Proteomes" id="UP000554482"/>
    </source>
</evidence>
<sequence>MARPRRAVQSTRERRARQRRYSFVMCRLFASNWRSMCHGHFESFQSLKDGIEEFSTMVSEVDPKIANKAATLFPEYPEKMTQQKWKKFRAW</sequence>
<dbReference type="Proteomes" id="UP000554482">
    <property type="component" value="Unassembled WGS sequence"/>
</dbReference>
<gene>
    <name evidence="1" type="ORF">FRX31_015643</name>
</gene>
<reference evidence="1 2" key="1">
    <citation type="submission" date="2020-06" db="EMBL/GenBank/DDBJ databases">
        <title>Transcriptomic and genomic resources for Thalictrum thalictroides and T. hernandezii: Facilitating candidate gene discovery in an emerging model plant lineage.</title>
        <authorList>
            <person name="Arias T."/>
            <person name="Riano-Pachon D.M."/>
            <person name="Di Stilio V.S."/>
        </authorList>
    </citation>
    <scope>NUCLEOTIDE SEQUENCE [LARGE SCALE GENOMIC DNA]</scope>
    <source>
        <strain evidence="2">cv. WT478/WT964</strain>
        <tissue evidence="1">Leaves</tissue>
    </source>
</reference>
<accession>A0A7J6WDT7</accession>
<dbReference type="EMBL" id="JABWDY010018283">
    <property type="protein sequence ID" value="KAF5194770.1"/>
    <property type="molecule type" value="Genomic_DNA"/>
</dbReference>
<feature type="non-terminal residue" evidence="1">
    <location>
        <position position="91"/>
    </location>
</feature>
<dbReference type="AlphaFoldDB" id="A0A7J6WDT7"/>
<name>A0A7J6WDT7_THATH</name>
<keyword evidence="2" id="KW-1185">Reference proteome</keyword>
<evidence type="ECO:0000313" key="1">
    <source>
        <dbReference type="EMBL" id="KAF5194770.1"/>
    </source>
</evidence>
<protein>
    <submittedName>
        <fullName evidence="1">Uncharacterized protein</fullName>
    </submittedName>
</protein>